<evidence type="ECO:0000259" key="2">
    <source>
        <dbReference type="SMART" id="SM00481"/>
    </source>
</evidence>
<feature type="domain" description="Polymerase/histidinol phosphatase N-terminal" evidence="2">
    <location>
        <begin position="184"/>
        <end position="263"/>
    </location>
</feature>
<dbReference type="InterPro" id="IPR003141">
    <property type="entry name" value="Pol/His_phosphatase_N"/>
</dbReference>
<dbReference type="InterPro" id="IPR050243">
    <property type="entry name" value="PHP_phosphatase"/>
</dbReference>
<keyword evidence="4" id="KW-1185">Reference proteome</keyword>
<dbReference type="KEGG" id="nah:F5544_34025"/>
<evidence type="ECO:0000313" key="3">
    <source>
        <dbReference type="EMBL" id="QIS14640.1"/>
    </source>
</evidence>
<dbReference type="Pfam" id="PF14716">
    <property type="entry name" value="HHH_8"/>
    <property type="match status" value="1"/>
</dbReference>
<reference evidence="3 4" key="1">
    <citation type="journal article" date="2019" name="ACS Chem. Biol.">
        <title>Identification and Mobilization of a Cryptic Antibiotic Biosynthesis Gene Locus from a Human-Pathogenic Nocardia Isolate.</title>
        <authorList>
            <person name="Herisse M."/>
            <person name="Ishida K."/>
            <person name="Porter J.L."/>
            <person name="Howden B."/>
            <person name="Hertweck C."/>
            <person name="Stinear T.P."/>
            <person name="Pidot S.J."/>
        </authorList>
    </citation>
    <scope>NUCLEOTIDE SEQUENCE [LARGE SCALE GENOMIC DNA]</scope>
    <source>
        <strain evidence="3 4">AUSMDU00012717</strain>
    </source>
</reference>
<dbReference type="Proteomes" id="UP000503540">
    <property type="component" value="Chromosome"/>
</dbReference>
<dbReference type="InterPro" id="IPR016195">
    <property type="entry name" value="Pol/histidinol_Pase-like"/>
</dbReference>
<dbReference type="PANTHER" id="PTHR36928:SF1">
    <property type="entry name" value="PHOSPHATASE YCDX-RELATED"/>
    <property type="match status" value="1"/>
</dbReference>
<dbReference type="PANTHER" id="PTHR36928">
    <property type="entry name" value="PHOSPHATASE YCDX-RELATED"/>
    <property type="match status" value="1"/>
</dbReference>
<feature type="region of interest" description="Disordered" evidence="1">
    <location>
        <begin position="1"/>
        <end position="63"/>
    </location>
</feature>
<dbReference type="FunFam" id="3.20.20.140:FF:000047">
    <property type="entry name" value="PHP domain-containing protein"/>
    <property type="match status" value="1"/>
</dbReference>
<dbReference type="InterPro" id="IPR004013">
    <property type="entry name" value="PHP_dom"/>
</dbReference>
<dbReference type="SUPFAM" id="SSF89550">
    <property type="entry name" value="PHP domain-like"/>
    <property type="match status" value="1"/>
</dbReference>
<sequence>MRRRRVGAGAAAGNRPDLPEAVSDRARPGPVAVRIGTAAAGGGQVPGDHQSGIRGRGGLPEVQQDPISQVGEQDSTATPDPAAAPGPVQALREIGFWLERSRAQTHRVKAYRRAADIVAGLSDDDLAAHRNSGNWQDISGIGPKTAAVIAQACSGAVPDYLVELRRAAQPIGVPGRPIRTLLRGDLHTHSDWSDGGSPIAEMMGVAAALGHEYCALTDHSPRLKVANGLSADRLRRQLDVVAELNERLAPFRILTGIEVDILDDGALDQRADLLAELDIVVASVHSNLRADSETMTRRMVYAVANPNVDVLGHCTGRLITGERGTRPESVFDAEMVFEACRQYGTAVEINSRPERLDPPSRLLKLAVEMGCEFAIDTDAHAPGQLDWQGYGCERAIANGVAPERIINTKPLDELLAWTRRTQ</sequence>
<dbReference type="InterPro" id="IPR010996">
    <property type="entry name" value="HHH_MUS81"/>
</dbReference>
<dbReference type="Gene3D" id="3.20.20.140">
    <property type="entry name" value="Metal-dependent hydrolases"/>
    <property type="match status" value="1"/>
</dbReference>
<evidence type="ECO:0000256" key="1">
    <source>
        <dbReference type="SAM" id="MobiDB-lite"/>
    </source>
</evidence>
<protein>
    <submittedName>
        <fullName evidence="3">PHP domain-containing protein</fullName>
    </submittedName>
</protein>
<dbReference type="GO" id="GO:0008270">
    <property type="term" value="F:zinc ion binding"/>
    <property type="evidence" value="ECO:0007669"/>
    <property type="project" value="TreeGrafter"/>
</dbReference>
<organism evidence="3 4">
    <name type="scientific">Nocardia arthritidis</name>
    <dbReference type="NCBI Taxonomy" id="228602"/>
    <lineage>
        <taxon>Bacteria</taxon>
        <taxon>Bacillati</taxon>
        <taxon>Actinomycetota</taxon>
        <taxon>Actinomycetes</taxon>
        <taxon>Mycobacteriales</taxon>
        <taxon>Nocardiaceae</taxon>
        <taxon>Nocardia</taxon>
    </lineage>
</organism>
<dbReference type="Gene3D" id="1.10.150.110">
    <property type="entry name" value="DNA polymerase beta, N-terminal domain-like"/>
    <property type="match status" value="1"/>
</dbReference>
<dbReference type="SMART" id="SM00481">
    <property type="entry name" value="POLIIIAc"/>
    <property type="match status" value="1"/>
</dbReference>
<dbReference type="GO" id="GO:0005829">
    <property type="term" value="C:cytosol"/>
    <property type="evidence" value="ECO:0007669"/>
    <property type="project" value="TreeGrafter"/>
</dbReference>
<dbReference type="NCBIfam" id="NF005928">
    <property type="entry name" value="PRK07945.1"/>
    <property type="match status" value="1"/>
</dbReference>
<dbReference type="AlphaFoldDB" id="A0A6G9YND8"/>
<dbReference type="SUPFAM" id="SSF47802">
    <property type="entry name" value="DNA polymerase beta, N-terminal domain-like"/>
    <property type="match status" value="1"/>
</dbReference>
<dbReference type="GO" id="GO:0042578">
    <property type="term" value="F:phosphoric ester hydrolase activity"/>
    <property type="evidence" value="ECO:0007669"/>
    <property type="project" value="TreeGrafter"/>
</dbReference>
<gene>
    <name evidence="3" type="ORF">F5544_34025</name>
</gene>
<dbReference type="EMBL" id="CP046172">
    <property type="protein sequence ID" value="QIS14640.1"/>
    <property type="molecule type" value="Genomic_DNA"/>
</dbReference>
<proteinExistence type="predicted"/>
<dbReference type="InterPro" id="IPR047967">
    <property type="entry name" value="PolX_PHP"/>
</dbReference>
<dbReference type="Pfam" id="PF02811">
    <property type="entry name" value="PHP"/>
    <property type="match status" value="1"/>
</dbReference>
<name>A0A6G9YND8_9NOCA</name>
<dbReference type="CDD" id="cd07436">
    <property type="entry name" value="PHP_PolX"/>
    <property type="match status" value="1"/>
</dbReference>
<accession>A0A6G9YND8</accession>
<evidence type="ECO:0000313" key="4">
    <source>
        <dbReference type="Proteomes" id="UP000503540"/>
    </source>
</evidence>
<dbReference type="InterPro" id="IPR027421">
    <property type="entry name" value="DNA_pol_lamdba_lyase_dom_sf"/>
</dbReference>